<dbReference type="PANTHER" id="PTHR30290">
    <property type="entry name" value="PERIPLASMIC BINDING COMPONENT OF ABC TRANSPORTER"/>
    <property type="match status" value="1"/>
</dbReference>
<evidence type="ECO:0000259" key="2">
    <source>
        <dbReference type="Pfam" id="PF00496"/>
    </source>
</evidence>
<dbReference type="Gene3D" id="3.40.190.10">
    <property type="entry name" value="Periplasmic binding protein-like II"/>
    <property type="match status" value="1"/>
</dbReference>
<dbReference type="Gene3D" id="3.10.105.10">
    <property type="entry name" value="Dipeptide-binding Protein, Domain 3"/>
    <property type="match status" value="1"/>
</dbReference>
<dbReference type="Pfam" id="PF00496">
    <property type="entry name" value="SBP_bac_5"/>
    <property type="match status" value="1"/>
</dbReference>
<gene>
    <name evidence="3" type="primary">oppA</name>
    <name evidence="3" type="ORF">GCM10022247_65280</name>
</gene>
<comment type="caution">
    <text evidence="3">The sequence shown here is derived from an EMBL/GenBank/DDBJ whole genome shotgun (WGS) entry which is preliminary data.</text>
</comment>
<reference evidence="4" key="1">
    <citation type="journal article" date="2019" name="Int. J. Syst. Evol. Microbiol.">
        <title>The Global Catalogue of Microorganisms (GCM) 10K type strain sequencing project: providing services to taxonomists for standard genome sequencing and annotation.</title>
        <authorList>
            <consortium name="The Broad Institute Genomics Platform"/>
            <consortium name="The Broad Institute Genome Sequencing Center for Infectious Disease"/>
            <person name="Wu L."/>
            <person name="Ma J."/>
        </authorList>
    </citation>
    <scope>NUCLEOTIDE SEQUENCE [LARGE SCALE GENOMIC DNA]</scope>
    <source>
        <strain evidence="4">JCM 17342</strain>
    </source>
</reference>
<dbReference type="EMBL" id="BAABAL010000019">
    <property type="protein sequence ID" value="GAA4031121.1"/>
    <property type="molecule type" value="Genomic_DNA"/>
</dbReference>
<dbReference type="InterPro" id="IPR000914">
    <property type="entry name" value="SBP_5_dom"/>
</dbReference>
<keyword evidence="1" id="KW-0732">Signal</keyword>
<proteinExistence type="predicted"/>
<dbReference type="PANTHER" id="PTHR30290:SF65">
    <property type="entry name" value="MONOACYL PHOSPHATIDYLINOSITOL TETRAMANNOSIDE-BINDING PROTEIN LPQW-RELATED"/>
    <property type="match status" value="1"/>
</dbReference>
<accession>A0ABP7TU83</accession>
<dbReference type="PROSITE" id="PS51257">
    <property type="entry name" value="PROKAR_LIPOPROTEIN"/>
    <property type="match status" value="1"/>
</dbReference>
<dbReference type="Proteomes" id="UP001501747">
    <property type="component" value="Unassembled WGS sequence"/>
</dbReference>
<dbReference type="SUPFAM" id="SSF53850">
    <property type="entry name" value="Periplasmic binding protein-like II"/>
    <property type="match status" value="1"/>
</dbReference>
<feature type="chain" id="PRO_5046182490" evidence="1">
    <location>
        <begin position="27"/>
        <end position="560"/>
    </location>
</feature>
<feature type="domain" description="Solute-binding protein family 5" evidence="2">
    <location>
        <begin position="110"/>
        <end position="466"/>
    </location>
</feature>
<sequence>MMLGRRQPAVLIAALTAGALVLTACGGGGNNPANNLQGKVNANDINVKPASELKDGGDFRWPVSELSTQFNYSHINGTLADSARIMEALIPSMFKADAQGVLSENKDYVESAKLTSTDPQIIEYKLNPKAVWQNGTQLSWKDFDAQFKARSGANKAFVTSSTTGYEDIEKVEKGATEQDVKVTMKKKFGDWRTLFAMLYPASTNTDPKVFNDGWKEKPLDSAGPFKFDSVDRGAKILTLVPNDKWWGEKPKLSKIIYRQISVDSQAQAFAANDIDFIDIGPSVSTFQQVVPVQGAVVRKALAPDFRHITFNGAKGSILEDSKVRLAIQKAVDRTTIAKSQVGAIIPDAKPLNNHIYVEGLKDYKDQAQLVAFNKDQAAKELDELGWKLEGATRKKDGKELVIRDVIPTAVETSANEAKQVQQMLAAIGVKVDIQTVPSELFFKEYVYKNNFDITHFAWIGTPTPTSSKGSIYRLDPVAVNQNYGRIGNDTINKLMTDANAELDDVKRAELANKADEEIWKTGHSLLLYQRPNAIGIKSNIANYGAFGFADYEYEKIGFVK</sequence>
<keyword evidence="4" id="KW-1185">Reference proteome</keyword>
<feature type="signal peptide" evidence="1">
    <location>
        <begin position="1"/>
        <end position="26"/>
    </location>
</feature>
<organism evidence="3 4">
    <name type="scientific">Allokutzneria multivorans</name>
    <dbReference type="NCBI Taxonomy" id="1142134"/>
    <lineage>
        <taxon>Bacteria</taxon>
        <taxon>Bacillati</taxon>
        <taxon>Actinomycetota</taxon>
        <taxon>Actinomycetes</taxon>
        <taxon>Pseudonocardiales</taxon>
        <taxon>Pseudonocardiaceae</taxon>
        <taxon>Allokutzneria</taxon>
    </lineage>
</organism>
<name>A0ABP7TU83_9PSEU</name>
<dbReference type="InterPro" id="IPR030678">
    <property type="entry name" value="Peptide/Ni-bd"/>
</dbReference>
<protein>
    <submittedName>
        <fullName evidence="3">Oligopeptide ABC transporter substrate-binding protein OppA</fullName>
    </submittedName>
</protein>
<dbReference type="CDD" id="cd08501">
    <property type="entry name" value="PBP2_Lpqw"/>
    <property type="match status" value="1"/>
</dbReference>
<evidence type="ECO:0000313" key="3">
    <source>
        <dbReference type="EMBL" id="GAA4031121.1"/>
    </source>
</evidence>
<dbReference type="PIRSF" id="PIRSF002741">
    <property type="entry name" value="MppA"/>
    <property type="match status" value="1"/>
</dbReference>
<dbReference type="InterPro" id="IPR039424">
    <property type="entry name" value="SBP_5"/>
</dbReference>
<dbReference type="Gene3D" id="3.90.76.10">
    <property type="entry name" value="Dipeptide-binding Protein, Domain 1"/>
    <property type="match status" value="1"/>
</dbReference>
<evidence type="ECO:0000256" key="1">
    <source>
        <dbReference type="SAM" id="SignalP"/>
    </source>
</evidence>
<evidence type="ECO:0000313" key="4">
    <source>
        <dbReference type="Proteomes" id="UP001501747"/>
    </source>
</evidence>